<evidence type="ECO:0000313" key="2">
    <source>
        <dbReference type="Proteomes" id="UP000769157"/>
    </source>
</evidence>
<proteinExistence type="predicted"/>
<gene>
    <name evidence="1" type="ORF">OGAPHI_006245</name>
</gene>
<comment type="caution">
    <text evidence="1">The sequence shown here is derived from an EMBL/GenBank/DDBJ whole genome shotgun (WGS) entry which is preliminary data.</text>
</comment>
<reference evidence="1" key="1">
    <citation type="journal article" date="2021" name="Open Biol.">
        <title>Shared evolutionary footprints suggest mitochondrial oxidative damage underlies multiple complex I losses in fungi.</title>
        <authorList>
            <person name="Schikora-Tamarit M.A."/>
            <person name="Marcet-Houben M."/>
            <person name="Nosek J."/>
            <person name="Gabaldon T."/>
        </authorList>
    </citation>
    <scope>NUCLEOTIDE SEQUENCE</scope>
    <source>
        <strain evidence="1">CBS6075</strain>
    </source>
</reference>
<dbReference type="Proteomes" id="UP000769157">
    <property type="component" value="Unassembled WGS sequence"/>
</dbReference>
<accession>A0A9P8NZ01</accession>
<evidence type="ECO:0000313" key="1">
    <source>
        <dbReference type="EMBL" id="KAH3662064.1"/>
    </source>
</evidence>
<dbReference type="RefSeq" id="XP_046059168.1">
    <property type="nucleotide sequence ID" value="XM_046207512.1"/>
</dbReference>
<name>A0A9P8NZ01_9ASCO</name>
<sequence length="121" mass="13510">MSISRPEFRILSKSLCLISHPSRLPVSQVIAWSQYPKISMSNSAWLIGSLLIRICGTEFGTRFTISLTGATFSDVPMQISKSHLSMSVLIVLWNNSGRSSPKNVISGFITPKELAYSYRRE</sequence>
<dbReference type="AlphaFoldDB" id="A0A9P8NZ01"/>
<dbReference type="EMBL" id="JAEUBE010000414">
    <property type="protein sequence ID" value="KAH3662064.1"/>
    <property type="molecule type" value="Genomic_DNA"/>
</dbReference>
<protein>
    <submittedName>
        <fullName evidence="1">Uncharacterized protein</fullName>
    </submittedName>
</protein>
<keyword evidence="2" id="KW-1185">Reference proteome</keyword>
<reference evidence="1" key="2">
    <citation type="submission" date="2021-01" db="EMBL/GenBank/DDBJ databases">
        <authorList>
            <person name="Schikora-Tamarit M.A."/>
        </authorList>
    </citation>
    <scope>NUCLEOTIDE SEQUENCE</scope>
    <source>
        <strain evidence="1">CBS6075</strain>
    </source>
</reference>
<dbReference type="GeneID" id="70238209"/>
<organism evidence="1 2">
    <name type="scientific">Ogataea philodendri</name>
    <dbReference type="NCBI Taxonomy" id="1378263"/>
    <lineage>
        <taxon>Eukaryota</taxon>
        <taxon>Fungi</taxon>
        <taxon>Dikarya</taxon>
        <taxon>Ascomycota</taxon>
        <taxon>Saccharomycotina</taxon>
        <taxon>Pichiomycetes</taxon>
        <taxon>Pichiales</taxon>
        <taxon>Pichiaceae</taxon>
        <taxon>Ogataea</taxon>
    </lineage>
</organism>